<organism evidence="1 2">
    <name type="scientific">Archaeoglobus fulgidus DSM 8774</name>
    <dbReference type="NCBI Taxonomy" id="1344584"/>
    <lineage>
        <taxon>Archaea</taxon>
        <taxon>Methanobacteriati</taxon>
        <taxon>Methanobacteriota</taxon>
        <taxon>Archaeoglobi</taxon>
        <taxon>Archaeoglobales</taxon>
        <taxon>Archaeoglobaceae</taxon>
        <taxon>Archaeoglobus</taxon>
    </lineage>
</organism>
<dbReference type="Proteomes" id="UP000028501">
    <property type="component" value="Chromosome"/>
</dbReference>
<gene>
    <name evidence="1" type="ORF">AFULGI_00001330</name>
</gene>
<dbReference type="AlphaFoldDB" id="A0A075WAF6"/>
<name>A0A075WAF6_ARCFL</name>
<accession>A0A075WAF6</accession>
<dbReference type="KEGG" id="afg:AFULGI_00001330"/>
<reference evidence="1 2" key="1">
    <citation type="submission" date="2013-07" db="EMBL/GenBank/DDBJ databases">
        <title>Genome of Archaeoglobus fulgidus.</title>
        <authorList>
            <person name="Fiebig A."/>
            <person name="Birkeland N.-K."/>
        </authorList>
    </citation>
    <scope>NUCLEOTIDE SEQUENCE [LARGE SCALE GENOMIC DNA]</scope>
    <source>
        <strain evidence="1 2">DSM 8774</strain>
    </source>
</reference>
<sequence>MPKRRLQTTLSEEAFRIIEKFKPDYGGINEVIEAALKLLNREDRNLSEDDILLIRLIRDLDFTGCGRSQYMHLICGDIEKAVKESMMETAVEWFLKKPFAEIELEEFLETVKRGWKVLNRVDYVEITKGDGWIQIFCEHTMRRREVSEFLAMHILNIYEKYYKGEWDVVKSISTNGFTLKFYRRV</sequence>
<dbReference type="GeneID" id="24793689"/>
<evidence type="ECO:0000313" key="1">
    <source>
        <dbReference type="EMBL" id="AIG96971.1"/>
    </source>
</evidence>
<dbReference type="HOGENOM" id="CLU_120315_0_0_2"/>
<dbReference type="RefSeq" id="WP_010877648.1">
    <property type="nucleotide sequence ID" value="NZ_CP006577.1"/>
</dbReference>
<dbReference type="EMBL" id="CP006577">
    <property type="protein sequence ID" value="AIG96971.1"/>
    <property type="molecule type" value="Genomic_DNA"/>
</dbReference>
<proteinExistence type="predicted"/>
<evidence type="ECO:0000313" key="2">
    <source>
        <dbReference type="Proteomes" id="UP000028501"/>
    </source>
</evidence>
<protein>
    <submittedName>
        <fullName evidence="1">Uncharacterized protein</fullName>
    </submittedName>
</protein>